<dbReference type="InterPro" id="IPR021598">
    <property type="entry name" value="DUF3221"/>
</dbReference>
<evidence type="ECO:0000256" key="1">
    <source>
        <dbReference type="SAM" id="MobiDB-lite"/>
    </source>
</evidence>
<gene>
    <name evidence="3" type="ORF">QPK24_11320</name>
</gene>
<evidence type="ECO:0000313" key="4">
    <source>
        <dbReference type="Proteomes" id="UP001236415"/>
    </source>
</evidence>
<protein>
    <submittedName>
        <fullName evidence="3">YobA family protein</fullName>
    </submittedName>
</protein>
<feature type="chain" id="PRO_5046094714" evidence="2">
    <location>
        <begin position="22"/>
        <end position="131"/>
    </location>
</feature>
<accession>A0ABY8X6Q3</accession>
<dbReference type="PROSITE" id="PS51257">
    <property type="entry name" value="PROKAR_LIPOPROTEIN"/>
    <property type="match status" value="1"/>
</dbReference>
<organism evidence="3 4">
    <name type="scientific">Paenibacillus polygoni</name>
    <dbReference type="NCBI Taxonomy" id="3050112"/>
    <lineage>
        <taxon>Bacteria</taxon>
        <taxon>Bacillati</taxon>
        <taxon>Bacillota</taxon>
        <taxon>Bacilli</taxon>
        <taxon>Bacillales</taxon>
        <taxon>Paenibacillaceae</taxon>
        <taxon>Paenibacillus</taxon>
    </lineage>
</organism>
<feature type="region of interest" description="Disordered" evidence="1">
    <location>
        <begin position="21"/>
        <end position="40"/>
    </location>
</feature>
<sequence>MKKFVVTFLLVPLLLSGCSLNEESSSEGRPDSTNEEATSPTNATIITGYIIDKEKERLLVVEGLDESEFDITQQTVEEILTIADPNATWVSIGDNEYNDFSIGEQVKITVDGGVNTSFPAQASAKKIEKVK</sequence>
<keyword evidence="2" id="KW-0732">Signal</keyword>
<evidence type="ECO:0000256" key="2">
    <source>
        <dbReference type="SAM" id="SignalP"/>
    </source>
</evidence>
<dbReference type="RefSeq" id="WP_285748772.1">
    <property type="nucleotide sequence ID" value="NZ_CP127162.1"/>
</dbReference>
<dbReference type="Proteomes" id="UP001236415">
    <property type="component" value="Chromosome"/>
</dbReference>
<feature type="signal peptide" evidence="2">
    <location>
        <begin position="1"/>
        <end position="21"/>
    </location>
</feature>
<keyword evidence="4" id="KW-1185">Reference proteome</keyword>
<dbReference type="Gene3D" id="2.40.50.140">
    <property type="entry name" value="Nucleic acid-binding proteins"/>
    <property type="match status" value="1"/>
</dbReference>
<name>A0ABY8X6Q3_9BACL</name>
<dbReference type="EMBL" id="CP127162">
    <property type="protein sequence ID" value="WIV21216.1"/>
    <property type="molecule type" value="Genomic_DNA"/>
</dbReference>
<evidence type="ECO:0000313" key="3">
    <source>
        <dbReference type="EMBL" id="WIV21216.1"/>
    </source>
</evidence>
<proteinExistence type="predicted"/>
<dbReference type="InterPro" id="IPR012340">
    <property type="entry name" value="NA-bd_OB-fold"/>
</dbReference>
<reference evidence="3 4" key="1">
    <citation type="submission" date="2023-06" db="EMBL/GenBank/DDBJ databases">
        <title>Paenibacillus polygonum sp. nov., an endophytic bacterium, isolated from Polygonum lapathifolium L. in Nanji Wetland National Nature Reserve, South of Poyang Lake, Jiangxi Province, China.</title>
        <authorList>
            <person name="Yu Z."/>
        </authorList>
    </citation>
    <scope>NUCLEOTIDE SEQUENCE [LARGE SCALE GENOMIC DNA]</scope>
    <source>
        <strain evidence="3 4">C31</strain>
    </source>
</reference>
<dbReference type="Pfam" id="PF11518">
    <property type="entry name" value="DUF3221"/>
    <property type="match status" value="1"/>
</dbReference>